<evidence type="ECO:0000313" key="2">
    <source>
        <dbReference type="EMBL" id="GLD69798.1"/>
    </source>
</evidence>
<comment type="caution">
    <text evidence="2">The sequence shown here is derived from an EMBL/GenBank/DDBJ whole genome shotgun (WGS) entry which is preliminary data.</text>
</comment>
<dbReference type="EMBL" id="BRZM01000275">
    <property type="protein sequence ID" value="GLD69798.1"/>
    <property type="molecule type" value="Genomic_DNA"/>
</dbReference>
<dbReference type="Proteomes" id="UP001279410">
    <property type="component" value="Unassembled WGS sequence"/>
</dbReference>
<organism evidence="2 3">
    <name type="scientific">Lates japonicus</name>
    <name type="common">Japanese lates</name>
    <dbReference type="NCBI Taxonomy" id="270547"/>
    <lineage>
        <taxon>Eukaryota</taxon>
        <taxon>Metazoa</taxon>
        <taxon>Chordata</taxon>
        <taxon>Craniata</taxon>
        <taxon>Vertebrata</taxon>
        <taxon>Euteleostomi</taxon>
        <taxon>Actinopterygii</taxon>
        <taxon>Neopterygii</taxon>
        <taxon>Teleostei</taxon>
        <taxon>Neoteleostei</taxon>
        <taxon>Acanthomorphata</taxon>
        <taxon>Carangaria</taxon>
        <taxon>Carangaria incertae sedis</taxon>
        <taxon>Centropomidae</taxon>
        <taxon>Lates</taxon>
    </lineage>
</organism>
<accession>A0AAD3RHZ1</accession>
<keyword evidence="3" id="KW-1185">Reference proteome</keyword>
<reference evidence="2" key="1">
    <citation type="submission" date="2022-08" db="EMBL/GenBank/DDBJ databases">
        <title>Genome sequencing of akame (Lates japonicus).</title>
        <authorList>
            <person name="Hashiguchi Y."/>
            <person name="Takahashi H."/>
        </authorList>
    </citation>
    <scope>NUCLEOTIDE SEQUENCE</scope>
    <source>
        <strain evidence="2">Kochi</strain>
    </source>
</reference>
<evidence type="ECO:0000256" key="1">
    <source>
        <dbReference type="SAM" id="MobiDB-lite"/>
    </source>
</evidence>
<feature type="compositionally biased region" description="Polar residues" evidence="1">
    <location>
        <begin position="1"/>
        <end position="19"/>
    </location>
</feature>
<feature type="region of interest" description="Disordered" evidence="1">
    <location>
        <begin position="1"/>
        <end position="31"/>
    </location>
</feature>
<evidence type="ECO:0000313" key="3">
    <source>
        <dbReference type="Proteomes" id="UP001279410"/>
    </source>
</evidence>
<sequence length="102" mass="11251">MRSVQPVSNGSSRFDTLNTRPAPIHNRGSSQQSIVHVGRCLSAFDQAPLPLQIDTAPSPLIITSDQQRGAEQCERMELEEKNPDPKYGKKSVILSPRSLILL</sequence>
<name>A0AAD3RHZ1_LATJO</name>
<gene>
    <name evidence="2" type="ORF">AKAME5_002111500</name>
</gene>
<protein>
    <submittedName>
        <fullName evidence="2">Choline transporter-like protein 2 isoform X1</fullName>
    </submittedName>
</protein>
<dbReference type="AlphaFoldDB" id="A0AAD3RHZ1"/>
<proteinExistence type="predicted"/>